<name>A0A7S3XHP8_HETAK</name>
<reference evidence="1" key="1">
    <citation type="submission" date="2021-01" db="EMBL/GenBank/DDBJ databases">
        <authorList>
            <person name="Corre E."/>
            <person name="Pelletier E."/>
            <person name="Niang G."/>
            <person name="Scheremetjew M."/>
            <person name="Finn R."/>
            <person name="Kale V."/>
            <person name="Holt S."/>
            <person name="Cochrane G."/>
            <person name="Meng A."/>
            <person name="Brown T."/>
            <person name="Cohen L."/>
        </authorList>
    </citation>
    <scope>NUCLEOTIDE SEQUENCE</scope>
    <source>
        <strain evidence="1">CCMP3107</strain>
    </source>
</reference>
<proteinExistence type="predicted"/>
<dbReference type="Pfam" id="PF13714">
    <property type="entry name" value="PEP_mutase"/>
    <property type="match status" value="1"/>
</dbReference>
<evidence type="ECO:0008006" key="2">
    <source>
        <dbReference type="Google" id="ProtNLM"/>
    </source>
</evidence>
<dbReference type="GO" id="GO:0003824">
    <property type="term" value="F:catalytic activity"/>
    <property type="evidence" value="ECO:0007669"/>
    <property type="project" value="InterPro"/>
</dbReference>
<dbReference type="SUPFAM" id="SSF51621">
    <property type="entry name" value="Phosphoenolpyruvate/pyruvate domain"/>
    <property type="match status" value="1"/>
</dbReference>
<dbReference type="EMBL" id="HBIU01001111">
    <property type="protein sequence ID" value="CAE0620132.1"/>
    <property type="molecule type" value="Transcribed_RNA"/>
</dbReference>
<gene>
    <name evidence="1" type="ORF">HAKA00212_LOCUS353</name>
</gene>
<dbReference type="PANTHER" id="PTHR42905">
    <property type="entry name" value="PHOSPHOENOLPYRUVATE CARBOXYLASE"/>
    <property type="match status" value="1"/>
</dbReference>
<dbReference type="AlphaFoldDB" id="A0A7S3XHP8"/>
<dbReference type="Gene3D" id="3.20.20.60">
    <property type="entry name" value="Phosphoenolpyruvate-binding domains"/>
    <property type="match status" value="1"/>
</dbReference>
<organism evidence="1">
    <name type="scientific">Heterosigma akashiwo</name>
    <name type="common">Chromophytic alga</name>
    <name type="synonym">Heterosigma carterae</name>
    <dbReference type="NCBI Taxonomy" id="2829"/>
    <lineage>
        <taxon>Eukaryota</taxon>
        <taxon>Sar</taxon>
        <taxon>Stramenopiles</taxon>
        <taxon>Ochrophyta</taxon>
        <taxon>Raphidophyceae</taxon>
        <taxon>Chattonellales</taxon>
        <taxon>Chattonellaceae</taxon>
        <taxon>Heterosigma</taxon>
    </lineage>
</organism>
<dbReference type="PANTHER" id="PTHR42905:SF2">
    <property type="entry name" value="PHOSPHOENOLPYRUVATE CARBOXYLASE FAMILY PROTEIN"/>
    <property type="match status" value="1"/>
</dbReference>
<dbReference type="InterPro" id="IPR015813">
    <property type="entry name" value="Pyrv/PenolPyrv_kinase-like_dom"/>
</dbReference>
<protein>
    <recommendedName>
        <fullName evidence="2">Methylisocitrate lyase</fullName>
    </recommendedName>
</protein>
<dbReference type="InterPro" id="IPR040442">
    <property type="entry name" value="Pyrv_kinase-like_dom_sf"/>
</dbReference>
<evidence type="ECO:0000313" key="1">
    <source>
        <dbReference type="EMBL" id="CAE0620132.1"/>
    </source>
</evidence>
<dbReference type="InterPro" id="IPR039556">
    <property type="entry name" value="ICL/PEPM"/>
</dbReference>
<dbReference type="CDD" id="cd00377">
    <property type="entry name" value="ICL_PEPM"/>
    <property type="match status" value="1"/>
</dbReference>
<accession>A0A7S3XHP8</accession>
<sequence length="181" mass="20590">MIEDQVSPKRCGHTKGKAVVGRDEAFRHVRAACNARDRGRDIVIMARTDARGTDSFEEAIYRCQKFREIGADITFLEAPQSIEEMKEYCRQVEGPKLANMLEYGQTPILPPKELEAMGYSIAAYPLTLLSASIKAQQEALRRLAAEEPVDELIVDFAECRRVVGFDDYYELEEKYKGNFED</sequence>